<reference evidence="1 2" key="1">
    <citation type="submission" date="2019-01" db="EMBL/GenBank/DDBJ databases">
        <authorList>
            <person name="Chen W.-M."/>
        </authorList>
    </citation>
    <scope>NUCLEOTIDE SEQUENCE [LARGE SCALE GENOMIC DNA]</scope>
    <source>
        <strain evidence="1 2">KYPC3</strain>
    </source>
</reference>
<gene>
    <name evidence="1" type="ORF">EOE67_19720</name>
</gene>
<comment type="caution">
    <text evidence="1">The sequence shown here is derived from an EMBL/GenBank/DDBJ whole genome shotgun (WGS) entry which is preliminary data.</text>
</comment>
<organism evidence="1 2">
    <name type="scientific">Rheinheimera riviphila</name>
    <dbReference type="NCBI Taxonomy" id="1834037"/>
    <lineage>
        <taxon>Bacteria</taxon>
        <taxon>Pseudomonadati</taxon>
        <taxon>Pseudomonadota</taxon>
        <taxon>Gammaproteobacteria</taxon>
        <taxon>Chromatiales</taxon>
        <taxon>Chromatiaceae</taxon>
        <taxon>Rheinheimera</taxon>
    </lineage>
</organism>
<dbReference type="AlphaFoldDB" id="A0A437QBH0"/>
<evidence type="ECO:0000313" key="2">
    <source>
        <dbReference type="Proteomes" id="UP000283077"/>
    </source>
</evidence>
<dbReference type="RefSeq" id="WP_127701210.1">
    <property type="nucleotide sequence ID" value="NZ_SACS01000036.1"/>
</dbReference>
<dbReference type="OrthoDB" id="9855537at2"/>
<accession>A0A437QBH0</accession>
<dbReference type="EMBL" id="SACS01000036">
    <property type="protein sequence ID" value="RVU31912.1"/>
    <property type="molecule type" value="Genomic_DNA"/>
</dbReference>
<sequence>MDDLTQDAINKAYQHNVGKLFDGLFAAYVTAFDDLDKTNALAKFSNGVAIVREAKEAAERSL</sequence>
<evidence type="ECO:0000313" key="1">
    <source>
        <dbReference type="EMBL" id="RVU31912.1"/>
    </source>
</evidence>
<keyword evidence="2" id="KW-1185">Reference proteome</keyword>
<dbReference type="Proteomes" id="UP000283077">
    <property type="component" value="Unassembled WGS sequence"/>
</dbReference>
<name>A0A437QBH0_9GAMM</name>
<protein>
    <submittedName>
        <fullName evidence="1">Uncharacterized protein</fullName>
    </submittedName>
</protein>
<proteinExistence type="predicted"/>